<dbReference type="Pfam" id="PF02909">
    <property type="entry name" value="TetR_C_1"/>
    <property type="match status" value="1"/>
</dbReference>
<evidence type="ECO:0000259" key="5">
    <source>
        <dbReference type="PROSITE" id="PS50977"/>
    </source>
</evidence>
<accession>A0ABN0UJQ2</accession>
<feature type="DNA-binding region" description="H-T-H motif" evidence="4">
    <location>
        <begin position="41"/>
        <end position="60"/>
    </location>
</feature>
<dbReference type="InterPro" id="IPR036271">
    <property type="entry name" value="Tet_transcr_reg_TetR-rel_C_sf"/>
</dbReference>
<name>A0ABN0UJQ2_9ACTN</name>
<keyword evidence="1" id="KW-0805">Transcription regulation</keyword>
<reference evidence="6 7" key="1">
    <citation type="journal article" date="2019" name="Int. J. Syst. Evol. Microbiol.">
        <title>The Global Catalogue of Microorganisms (GCM) 10K type strain sequencing project: providing services to taxonomists for standard genome sequencing and annotation.</title>
        <authorList>
            <consortium name="The Broad Institute Genomics Platform"/>
            <consortium name="The Broad Institute Genome Sequencing Center for Infectious Disease"/>
            <person name="Wu L."/>
            <person name="Ma J."/>
        </authorList>
    </citation>
    <scope>NUCLEOTIDE SEQUENCE [LARGE SCALE GENOMIC DNA]</scope>
    <source>
        <strain evidence="6 7">JCM 10425</strain>
    </source>
</reference>
<evidence type="ECO:0000256" key="2">
    <source>
        <dbReference type="ARBA" id="ARBA00023125"/>
    </source>
</evidence>
<dbReference type="Gene3D" id="1.10.10.60">
    <property type="entry name" value="Homeodomain-like"/>
    <property type="match status" value="1"/>
</dbReference>
<evidence type="ECO:0000256" key="4">
    <source>
        <dbReference type="PROSITE-ProRule" id="PRU00335"/>
    </source>
</evidence>
<gene>
    <name evidence="6" type="ORF">GCM10009539_42610</name>
</gene>
<dbReference type="InterPro" id="IPR009057">
    <property type="entry name" value="Homeodomain-like_sf"/>
</dbReference>
<keyword evidence="7" id="KW-1185">Reference proteome</keyword>
<protein>
    <submittedName>
        <fullName evidence="6">TetR/AcrR family transcriptional regulator</fullName>
    </submittedName>
</protein>
<keyword evidence="3" id="KW-0804">Transcription</keyword>
<dbReference type="InterPro" id="IPR004111">
    <property type="entry name" value="Repressor_TetR_C"/>
</dbReference>
<dbReference type="Gene3D" id="1.10.357.10">
    <property type="entry name" value="Tetracycline Repressor, domain 2"/>
    <property type="match status" value="1"/>
</dbReference>
<dbReference type="InterPro" id="IPR001647">
    <property type="entry name" value="HTH_TetR"/>
</dbReference>
<dbReference type="PANTHER" id="PTHR30055">
    <property type="entry name" value="HTH-TYPE TRANSCRIPTIONAL REGULATOR RUTR"/>
    <property type="match status" value="1"/>
</dbReference>
<dbReference type="PROSITE" id="PS50977">
    <property type="entry name" value="HTH_TETR_2"/>
    <property type="match status" value="1"/>
</dbReference>
<sequence length="226" mass="24067">MDVLWGERPTPRRGPRPAFDRERIARTGIEIADREGLAAVTMQRVAESLGVTKMALYRYVPGKAELVALMVDIGIGEPPEVTGATWRAVLAVWARELFARFSEHPWSLEATRGARLVGPNELGWMEVAVAALAGSGLDGAETLDTVVVLTGHVRALGEQTGAFDTVSAEDALTTGFQAILAGREDRFPAVTAAFASAAASGKQNQALDFGVERILDGVAALIASRR</sequence>
<evidence type="ECO:0000313" key="7">
    <source>
        <dbReference type="Proteomes" id="UP001500967"/>
    </source>
</evidence>
<dbReference type="InterPro" id="IPR050109">
    <property type="entry name" value="HTH-type_TetR-like_transc_reg"/>
</dbReference>
<keyword evidence="2 4" id="KW-0238">DNA-binding</keyword>
<dbReference type="EMBL" id="BAAAGX010000016">
    <property type="protein sequence ID" value="GAA0252917.1"/>
    <property type="molecule type" value="Genomic_DNA"/>
</dbReference>
<feature type="domain" description="HTH tetR-type" evidence="5">
    <location>
        <begin position="18"/>
        <end position="78"/>
    </location>
</feature>
<dbReference type="RefSeq" id="WP_344650624.1">
    <property type="nucleotide sequence ID" value="NZ_BAAAGX010000016.1"/>
</dbReference>
<comment type="caution">
    <text evidence="6">The sequence shown here is derived from an EMBL/GenBank/DDBJ whole genome shotgun (WGS) entry which is preliminary data.</text>
</comment>
<evidence type="ECO:0000313" key="6">
    <source>
        <dbReference type="EMBL" id="GAA0252917.1"/>
    </source>
</evidence>
<dbReference type="SUPFAM" id="SSF48498">
    <property type="entry name" value="Tetracyclin repressor-like, C-terminal domain"/>
    <property type="match status" value="1"/>
</dbReference>
<dbReference type="PANTHER" id="PTHR30055:SF151">
    <property type="entry name" value="TRANSCRIPTIONAL REGULATORY PROTEIN"/>
    <property type="match status" value="1"/>
</dbReference>
<evidence type="ECO:0000256" key="3">
    <source>
        <dbReference type="ARBA" id="ARBA00023163"/>
    </source>
</evidence>
<proteinExistence type="predicted"/>
<dbReference type="Proteomes" id="UP001500967">
    <property type="component" value="Unassembled WGS sequence"/>
</dbReference>
<evidence type="ECO:0000256" key="1">
    <source>
        <dbReference type="ARBA" id="ARBA00023015"/>
    </source>
</evidence>
<organism evidence="6 7">
    <name type="scientific">Cryptosporangium japonicum</name>
    <dbReference type="NCBI Taxonomy" id="80872"/>
    <lineage>
        <taxon>Bacteria</taxon>
        <taxon>Bacillati</taxon>
        <taxon>Actinomycetota</taxon>
        <taxon>Actinomycetes</taxon>
        <taxon>Cryptosporangiales</taxon>
        <taxon>Cryptosporangiaceae</taxon>
        <taxon>Cryptosporangium</taxon>
    </lineage>
</organism>
<dbReference type="Pfam" id="PF00440">
    <property type="entry name" value="TetR_N"/>
    <property type="match status" value="1"/>
</dbReference>
<dbReference type="SUPFAM" id="SSF46689">
    <property type="entry name" value="Homeodomain-like"/>
    <property type="match status" value="1"/>
</dbReference>